<dbReference type="InterPro" id="IPR001245">
    <property type="entry name" value="Ser-Thr/Tyr_kinase_cat_dom"/>
</dbReference>
<dbReference type="PROSITE" id="PS00109">
    <property type="entry name" value="PROTEIN_KINASE_TYR"/>
    <property type="match status" value="1"/>
</dbReference>
<accession>A0A9D4TQ05</accession>
<organism evidence="5 6">
    <name type="scientific">Chlorella vulgaris</name>
    <name type="common">Green alga</name>
    <dbReference type="NCBI Taxonomy" id="3077"/>
    <lineage>
        <taxon>Eukaryota</taxon>
        <taxon>Viridiplantae</taxon>
        <taxon>Chlorophyta</taxon>
        <taxon>core chlorophytes</taxon>
        <taxon>Trebouxiophyceae</taxon>
        <taxon>Chlorellales</taxon>
        <taxon>Chlorellaceae</taxon>
        <taxon>Chlorella clade</taxon>
        <taxon>Chlorella</taxon>
    </lineage>
</organism>
<keyword evidence="1" id="KW-0675">Receptor</keyword>
<gene>
    <name evidence="5" type="ORF">D9Q98_004642</name>
</gene>
<dbReference type="SUPFAM" id="SSF55781">
    <property type="entry name" value="GAF domain-like"/>
    <property type="match status" value="1"/>
</dbReference>
<dbReference type="SMART" id="SM00065">
    <property type="entry name" value="GAF"/>
    <property type="match status" value="1"/>
</dbReference>
<dbReference type="GO" id="GO:0004674">
    <property type="term" value="F:protein serine/threonine kinase activity"/>
    <property type="evidence" value="ECO:0007669"/>
    <property type="project" value="TreeGrafter"/>
</dbReference>
<feature type="binding site" evidence="2">
    <location>
        <position position="556"/>
    </location>
    <ligand>
        <name>ATP</name>
        <dbReference type="ChEBI" id="CHEBI:30616"/>
    </ligand>
</feature>
<feature type="compositionally biased region" description="Low complexity" evidence="3">
    <location>
        <begin position="335"/>
        <end position="346"/>
    </location>
</feature>
<dbReference type="Gene3D" id="1.10.510.10">
    <property type="entry name" value="Transferase(Phosphotransferase) domain 1"/>
    <property type="match status" value="1"/>
</dbReference>
<keyword evidence="6" id="KW-1185">Reference proteome</keyword>
<name>A0A9D4TQ05_CHLVU</name>
<evidence type="ECO:0000256" key="2">
    <source>
        <dbReference type="PROSITE-ProRule" id="PRU10141"/>
    </source>
</evidence>
<evidence type="ECO:0000313" key="5">
    <source>
        <dbReference type="EMBL" id="KAI3431592.1"/>
    </source>
</evidence>
<dbReference type="Proteomes" id="UP001055712">
    <property type="component" value="Unassembled WGS sequence"/>
</dbReference>
<dbReference type="EMBL" id="SIDB01000006">
    <property type="protein sequence ID" value="KAI3431592.1"/>
    <property type="molecule type" value="Genomic_DNA"/>
</dbReference>
<dbReference type="InterPro" id="IPR000719">
    <property type="entry name" value="Prot_kinase_dom"/>
</dbReference>
<keyword evidence="2" id="KW-0547">Nucleotide-binding</keyword>
<dbReference type="AlphaFoldDB" id="A0A9D4TQ05"/>
<dbReference type="InterPro" id="IPR011009">
    <property type="entry name" value="Kinase-like_dom_sf"/>
</dbReference>
<feature type="compositionally biased region" description="Pro residues" evidence="3">
    <location>
        <begin position="863"/>
        <end position="873"/>
    </location>
</feature>
<feature type="compositionally biased region" description="Basic and acidic residues" evidence="3">
    <location>
        <begin position="402"/>
        <end position="416"/>
    </location>
</feature>
<dbReference type="PANTHER" id="PTHR44329">
    <property type="entry name" value="SERINE/THREONINE-PROTEIN KINASE TNNI3K-RELATED"/>
    <property type="match status" value="1"/>
</dbReference>
<evidence type="ECO:0000256" key="3">
    <source>
        <dbReference type="SAM" id="MobiDB-lite"/>
    </source>
</evidence>
<feature type="region of interest" description="Disordered" evidence="3">
    <location>
        <begin position="1"/>
        <end position="33"/>
    </location>
</feature>
<reference evidence="5" key="1">
    <citation type="journal article" date="2019" name="Plant J.">
        <title>Chlorella vulgaris genome assembly and annotation reveals the molecular basis for metabolic acclimation to high light conditions.</title>
        <authorList>
            <person name="Cecchin M."/>
            <person name="Marcolungo L."/>
            <person name="Rossato M."/>
            <person name="Girolomoni L."/>
            <person name="Cosentino E."/>
            <person name="Cuine S."/>
            <person name="Li-Beisson Y."/>
            <person name="Delledonne M."/>
            <person name="Ballottari M."/>
        </authorList>
    </citation>
    <scope>NUCLEOTIDE SEQUENCE</scope>
    <source>
        <strain evidence="5">211/11P</strain>
    </source>
</reference>
<feature type="domain" description="Protein kinase" evidence="4">
    <location>
        <begin position="529"/>
        <end position="838"/>
    </location>
</feature>
<feature type="compositionally biased region" description="Low complexity" evidence="3">
    <location>
        <begin position="580"/>
        <end position="591"/>
    </location>
</feature>
<dbReference type="PANTHER" id="PTHR44329:SF214">
    <property type="entry name" value="PROTEIN KINASE DOMAIN-CONTAINING PROTEIN"/>
    <property type="match status" value="1"/>
</dbReference>
<dbReference type="PROSITE" id="PS00107">
    <property type="entry name" value="PROTEIN_KINASE_ATP"/>
    <property type="match status" value="1"/>
</dbReference>
<dbReference type="SUPFAM" id="SSF56112">
    <property type="entry name" value="Protein kinase-like (PK-like)"/>
    <property type="match status" value="1"/>
</dbReference>
<feature type="compositionally biased region" description="Basic and acidic residues" evidence="3">
    <location>
        <begin position="1"/>
        <end position="11"/>
    </location>
</feature>
<comment type="caution">
    <text evidence="5">The sequence shown here is derived from an EMBL/GenBank/DDBJ whole genome shotgun (WGS) entry which is preliminary data.</text>
</comment>
<dbReference type="InterPro" id="IPR017441">
    <property type="entry name" value="Protein_kinase_ATP_BS"/>
</dbReference>
<dbReference type="Pfam" id="PF07714">
    <property type="entry name" value="PK_Tyr_Ser-Thr"/>
    <property type="match status" value="1"/>
</dbReference>
<evidence type="ECO:0000256" key="1">
    <source>
        <dbReference type="ARBA" id="ARBA00023170"/>
    </source>
</evidence>
<dbReference type="Gene3D" id="3.30.450.40">
    <property type="match status" value="1"/>
</dbReference>
<dbReference type="PROSITE" id="PS50011">
    <property type="entry name" value="PROTEIN_KINASE_DOM"/>
    <property type="match status" value="1"/>
</dbReference>
<proteinExistence type="predicted"/>
<dbReference type="InterPro" id="IPR003018">
    <property type="entry name" value="GAF"/>
</dbReference>
<dbReference type="InterPro" id="IPR051681">
    <property type="entry name" value="Ser/Thr_Kinases-Pseudokinases"/>
</dbReference>
<sequence length="1003" mass="105732">MQAARRVDRSRPPSTDGGGTAAAAAARPHSLDPYPPLERMISRADIIAALPSNSSAGLSTQFTADDLAQLTQPVPAQFESVTTLMRLMFQLPQATVVLFDTTLQTRSSGGSKSFWQWALARDAPKLMVVEDAAQDPRFAGSPLETAKGTLQFFAAAPITCNSCCYGVLVVLDFKPRNFSLDRYAMLSATAEITAREMARERLLQLQRQQLHSNTRAPPSHLRTAIDRCHEGVLLLDLSSPGWSVEYANPVCVAAAAVSALLAAGSDQSGGVAPNFWDLFEEVADEGGPQSKASLNALWSGRAFTLKVRARKPRRRGGTCPAAVCAADQQMASKESSSSSSSSSSNGSNGGSAADRPSEEQSGTILSFLFRPASSDSRQAGRMPNCSRLALPREQDAAAAGDSRLRSMEAAREMASRQEDQGPLYYLGVLQPHVGAPTTTAQQAAGQEQAGSAAAAAHVESGASAPVRLSNTAAMLLGSERALARDTPAEPVTPALPLTMTQHGSGDTGAAPPASIPAFYDQRPGVMREVQLGPLIGAGAMGRCYKGVWQGGRVAVKVIDCWAGEASSWSGPGSAPPPSPQQQQEQPNSSQPEGGGSHEKGARAAMVEALLARGLSHPHLITTFCHGSTPPRPDFCGNLHQQVWIVQQYCSRGSLHDAFKCGLLRDLDGGPDLHAILRVAQEVAGAMQYLHNHGIVHGDLAPGNVLLAESTKDSRRWECKVSDFGLAQIGDASNRDLPSSGVGTVSHMPPEMVTGGELTKSVDVWSFAILLLEAYASRAAWAGCSSFQTIEAVASGKLPFSIPANVPPPLRALLRGCLSANPAKRPTFSQILPVVEGMLQHLQPLNGAGCSVADSIDLREVAPRLPPPHLPPPVSGRAKQASEAADSKLPQPQQQQQAQQDQGVGQAATCSSPVTPLTAEVAADLIAAARPAHARAMEVMKQFRGSLDSRLGNSTLPSNSRVVRLSSEAMRLSAPTRASTFTVNVAQRRSSALSPFADAPSPFD</sequence>
<feature type="region of interest" description="Disordered" evidence="3">
    <location>
        <begin position="861"/>
        <end position="910"/>
    </location>
</feature>
<keyword evidence="2" id="KW-0067">ATP-binding</keyword>
<dbReference type="InterPro" id="IPR029016">
    <property type="entry name" value="GAF-like_dom_sf"/>
</dbReference>
<feature type="region of interest" description="Disordered" evidence="3">
    <location>
        <begin position="566"/>
        <end position="601"/>
    </location>
</feature>
<feature type="region of interest" description="Disordered" evidence="3">
    <location>
        <begin position="437"/>
        <end position="456"/>
    </location>
</feature>
<evidence type="ECO:0000259" key="4">
    <source>
        <dbReference type="PROSITE" id="PS50011"/>
    </source>
</evidence>
<dbReference type="OrthoDB" id="515019at2759"/>
<feature type="compositionally biased region" description="Low complexity" evidence="3">
    <location>
        <begin position="889"/>
        <end position="907"/>
    </location>
</feature>
<dbReference type="InterPro" id="IPR008266">
    <property type="entry name" value="Tyr_kinase_AS"/>
</dbReference>
<dbReference type="Gene3D" id="3.30.200.20">
    <property type="entry name" value="Phosphorylase Kinase, domain 1"/>
    <property type="match status" value="1"/>
</dbReference>
<protein>
    <recommendedName>
        <fullName evidence="4">Protein kinase domain-containing protein</fullName>
    </recommendedName>
</protein>
<dbReference type="GO" id="GO:0005524">
    <property type="term" value="F:ATP binding"/>
    <property type="evidence" value="ECO:0007669"/>
    <property type="project" value="UniProtKB-UniRule"/>
</dbReference>
<evidence type="ECO:0000313" key="6">
    <source>
        <dbReference type="Proteomes" id="UP001055712"/>
    </source>
</evidence>
<feature type="region of interest" description="Disordered" evidence="3">
    <location>
        <begin position="330"/>
        <end position="416"/>
    </location>
</feature>
<reference evidence="5" key="2">
    <citation type="submission" date="2020-11" db="EMBL/GenBank/DDBJ databases">
        <authorList>
            <person name="Cecchin M."/>
            <person name="Marcolungo L."/>
            <person name="Rossato M."/>
            <person name="Girolomoni L."/>
            <person name="Cosentino E."/>
            <person name="Cuine S."/>
            <person name="Li-Beisson Y."/>
            <person name="Delledonne M."/>
            <person name="Ballottari M."/>
        </authorList>
    </citation>
    <scope>NUCLEOTIDE SEQUENCE</scope>
    <source>
        <strain evidence="5">211/11P</strain>
        <tissue evidence="5">Whole cell</tissue>
    </source>
</reference>